<feature type="domain" description="Methyltransferase type 12" evidence="1">
    <location>
        <begin position="33"/>
        <end position="130"/>
    </location>
</feature>
<protein>
    <submittedName>
        <fullName evidence="2">Class I SAM-dependent methyltransferase</fullName>
        <ecNumber evidence="2">2.1.-.-</ecNumber>
    </submittedName>
</protein>
<accession>A0ABU0W8I5</accession>
<dbReference type="SUPFAM" id="SSF53335">
    <property type="entry name" value="S-adenosyl-L-methionine-dependent methyltransferases"/>
    <property type="match status" value="1"/>
</dbReference>
<dbReference type="Pfam" id="PF08242">
    <property type="entry name" value="Methyltransf_12"/>
    <property type="match status" value="1"/>
</dbReference>
<keyword evidence="2" id="KW-0489">Methyltransferase</keyword>
<organism evidence="2 3">
    <name type="scientific">Natronospira bacteriovora</name>
    <dbReference type="NCBI Taxonomy" id="3069753"/>
    <lineage>
        <taxon>Bacteria</taxon>
        <taxon>Pseudomonadati</taxon>
        <taxon>Pseudomonadota</taxon>
        <taxon>Gammaproteobacteria</taxon>
        <taxon>Natronospirales</taxon>
        <taxon>Natronospiraceae</taxon>
        <taxon>Natronospira</taxon>
    </lineage>
</organism>
<dbReference type="RefSeq" id="WP_306728811.1">
    <property type="nucleotide sequence ID" value="NZ_JAVDDT010000007.1"/>
</dbReference>
<dbReference type="EMBL" id="JAVDDT010000007">
    <property type="protein sequence ID" value="MDQ2070311.1"/>
    <property type="molecule type" value="Genomic_DNA"/>
</dbReference>
<dbReference type="InterPro" id="IPR029063">
    <property type="entry name" value="SAM-dependent_MTases_sf"/>
</dbReference>
<dbReference type="EC" id="2.1.-.-" evidence="2"/>
<gene>
    <name evidence="2" type="ORF">RBH19_10505</name>
</gene>
<keyword evidence="3" id="KW-1185">Reference proteome</keyword>
<dbReference type="GO" id="GO:0032259">
    <property type="term" value="P:methylation"/>
    <property type="evidence" value="ECO:0007669"/>
    <property type="project" value="UniProtKB-KW"/>
</dbReference>
<dbReference type="Proteomes" id="UP001239019">
    <property type="component" value="Unassembled WGS sequence"/>
</dbReference>
<evidence type="ECO:0000259" key="1">
    <source>
        <dbReference type="Pfam" id="PF08242"/>
    </source>
</evidence>
<comment type="caution">
    <text evidence="2">The sequence shown here is derived from an EMBL/GenBank/DDBJ whole genome shotgun (WGS) entry which is preliminary data.</text>
</comment>
<sequence length="206" mass="22897">MIRSLLYDALIPRLTARWYGAVIDRLPAGCELLDVGIGTASALLANSERLREKRIRVTGVDIDAAYVERAQQRVATSSLADQVTVRLQSVYDHQGGPYDAVYFSASFMLLPDPEAALRHCLTLLKPAGRIYFTQTIQTRRSPFMERLKPMLKRISSIDFGGVTYEEDFKAQLQAAGLVLESFEELARRGRQAYCLAVARPAGAKEG</sequence>
<dbReference type="InterPro" id="IPR013217">
    <property type="entry name" value="Methyltransf_12"/>
</dbReference>
<evidence type="ECO:0000313" key="3">
    <source>
        <dbReference type="Proteomes" id="UP001239019"/>
    </source>
</evidence>
<dbReference type="Gene3D" id="3.40.50.150">
    <property type="entry name" value="Vaccinia Virus protein VP39"/>
    <property type="match status" value="1"/>
</dbReference>
<reference evidence="2 3" key="1">
    <citation type="submission" date="2023-08" db="EMBL/GenBank/DDBJ databases">
        <title>Whole-genome sequencing of halo(alkali)philic microorganisms from hypersaline lakes.</title>
        <authorList>
            <person name="Sorokin D.Y."/>
            <person name="Abbas B."/>
            <person name="Merkel A.Y."/>
        </authorList>
    </citation>
    <scope>NUCLEOTIDE SEQUENCE [LARGE SCALE GENOMIC DNA]</scope>
    <source>
        <strain evidence="2 3">AB-CW4</strain>
    </source>
</reference>
<name>A0ABU0W8I5_9GAMM</name>
<evidence type="ECO:0000313" key="2">
    <source>
        <dbReference type="EMBL" id="MDQ2070311.1"/>
    </source>
</evidence>
<dbReference type="GO" id="GO:0008168">
    <property type="term" value="F:methyltransferase activity"/>
    <property type="evidence" value="ECO:0007669"/>
    <property type="project" value="UniProtKB-KW"/>
</dbReference>
<keyword evidence="2" id="KW-0808">Transferase</keyword>
<dbReference type="CDD" id="cd02440">
    <property type="entry name" value="AdoMet_MTases"/>
    <property type="match status" value="1"/>
</dbReference>
<proteinExistence type="predicted"/>